<keyword evidence="1" id="KW-0418">Kinase</keyword>
<dbReference type="AlphaFoldDB" id="A0A9D0YWJ7"/>
<gene>
    <name evidence="1" type="ORF">IAA66_03830</name>
</gene>
<evidence type="ECO:0000313" key="2">
    <source>
        <dbReference type="Proteomes" id="UP000886819"/>
    </source>
</evidence>
<dbReference type="Proteomes" id="UP000886819">
    <property type="component" value="Unassembled WGS sequence"/>
</dbReference>
<reference evidence="1" key="1">
    <citation type="submission" date="2020-10" db="EMBL/GenBank/DDBJ databases">
        <authorList>
            <person name="Gilroy R."/>
        </authorList>
    </citation>
    <scope>NUCLEOTIDE SEQUENCE</scope>
    <source>
        <strain evidence="1">ChiHile30-977</strain>
    </source>
</reference>
<accession>A0A9D0YWJ7</accession>
<protein>
    <submittedName>
        <fullName evidence="1">Bifunctional adenosylcobinamide kinase/adenosylcobinamide-phosphate guanylyltransferase</fullName>
    </submittedName>
</protein>
<dbReference type="GO" id="GO:0016779">
    <property type="term" value="F:nucleotidyltransferase activity"/>
    <property type="evidence" value="ECO:0007669"/>
    <property type="project" value="UniProtKB-KW"/>
</dbReference>
<sequence>MVLLIGGAYQGKAAYARDVLGLAEDGVARVDVQALMEAPEGETAALEALCEAYADGALLLEDISCGVVPVDARERALREASGRFGAYLARRAARVIRVFCGMGMVLKDA</sequence>
<reference evidence="1" key="2">
    <citation type="journal article" date="2021" name="PeerJ">
        <title>Extensive microbial diversity within the chicken gut microbiome revealed by metagenomics and culture.</title>
        <authorList>
            <person name="Gilroy R."/>
            <person name="Ravi A."/>
            <person name="Getino M."/>
            <person name="Pursley I."/>
            <person name="Horton D.L."/>
            <person name="Alikhan N.F."/>
            <person name="Baker D."/>
            <person name="Gharbi K."/>
            <person name="Hall N."/>
            <person name="Watson M."/>
            <person name="Adriaenssens E.M."/>
            <person name="Foster-Nyarko E."/>
            <person name="Jarju S."/>
            <person name="Secka A."/>
            <person name="Antonio M."/>
            <person name="Oren A."/>
            <person name="Chaudhuri R.R."/>
            <person name="La Ragione R."/>
            <person name="Hildebrand F."/>
            <person name="Pallen M.J."/>
        </authorList>
    </citation>
    <scope>NUCLEOTIDE SEQUENCE</scope>
    <source>
        <strain evidence="1">ChiHile30-977</strain>
    </source>
</reference>
<dbReference type="InterPro" id="IPR027417">
    <property type="entry name" value="P-loop_NTPase"/>
</dbReference>
<proteinExistence type="predicted"/>
<dbReference type="GO" id="GO:0016301">
    <property type="term" value="F:kinase activity"/>
    <property type="evidence" value="ECO:0007669"/>
    <property type="project" value="UniProtKB-KW"/>
</dbReference>
<dbReference type="SUPFAM" id="SSF52540">
    <property type="entry name" value="P-loop containing nucleoside triphosphate hydrolases"/>
    <property type="match status" value="1"/>
</dbReference>
<evidence type="ECO:0000313" key="1">
    <source>
        <dbReference type="EMBL" id="HIQ62701.1"/>
    </source>
</evidence>
<comment type="caution">
    <text evidence="1">The sequence shown here is derived from an EMBL/GenBank/DDBJ whole genome shotgun (WGS) entry which is preliminary data.</text>
</comment>
<organism evidence="1 2">
    <name type="scientific">Candidatus Avichristensenella intestinipullorum</name>
    <dbReference type="NCBI Taxonomy" id="2840693"/>
    <lineage>
        <taxon>Bacteria</taxon>
        <taxon>Bacillati</taxon>
        <taxon>Bacillota</taxon>
        <taxon>Clostridia</taxon>
        <taxon>Candidatus Avichristensenella</taxon>
    </lineage>
</organism>
<keyword evidence="1" id="KW-0808">Transferase</keyword>
<name>A0A9D0YWJ7_9FIRM</name>
<keyword evidence="1" id="KW-0548">Nucleotidyltransferase</keyword>
<dbReference type="Gene3D" id="3.40.50.300">
    <property type="entry name" value="P-loop containing nucleotide triphosphate hydrolases"/>
    <property type="match status" value="1"/>
</dbReference>
<dbReference type="EMBL" id="DVFI01000055">
    <property type="protein sequence ID" value="HIQ62701.1"/>
    <property type="molecule type" value="Genomic_DNA"/>
</dbReference>